<organism evidence="1 2">
    <name type="scientific">Halocaridina rubra</name>
    <name type="common">Hawaiian red shrimp</name>
    <dbReference type="NCBI Taxonomy" id="373956"/>
    <lineage>
        <taxon>Eukaryota</taxon>
        <taxon>Metazoa</taxon>
        <taxon>Ecdysozoa</taxon>
        <taxon>Arthropoda</taxon>
        <taxon>Crustacea</taxon>
        <taxon>Multicrustacea</taxon>
        <taxon>Malacostraca</taxon>
        <taxon>Eumalacostraca</taxon>
        <taxon>Eucarida</taxon>
        <taxon>Decapoda</taxon>
        <taxon>Pleocyemata</taxon>
        <taxon>Caridea</taxon>
        <taxon>Atyoidea</taxon>
        <taxon>Atyidae</taxon>
        <taxon>Halocaridina</taxon>
    </lineage>
</organism>
<keyword evidence="2" id="KW-1185">Reference proteome</keyword>
<sequence>MDRGDQLLHALSYNWQKKAPHKDPMRLRNLCMVQLTTSVTHAIKSKADRTCKGFQQMCDMLKTLPLELKTIVVQETTASQVINDHSTFSRILLLHLLSDVEQISIISDAASGSSINFSKEECIELLEKLDSVSSFSILGLHLEGVTFAKGVLSEIISRSPKLSSIHINGEEAATEVLAFIAKNPRGLHSLHLDDCSVSDRDVVNALVKSYKEADYWGDTEFTSINDPDIDGDFPPLCHLSIQSPSVTVCGAVVLLHYLRNLKSLQYSYWNSSICNLLYYLQKQSPKAAPFSLTSMSLWCVTEKSLDTLKFCPNLQYLMMECTNPALASMEALKNLPKLCSLTLRLIPEELIVSALKAVGKQLVHLHIEFEEYARTPIKWQTIQAIHAHARNIKRLELHHINIVTESGDTIAPLHSPFFSELCHLNLSSVDLQPALLSRILCKNASLETLVLDINQEALTDSAVMALVKNNQFNHLYDIYIRRGSLSTLSITNLMTLPSLEKVAIQLSQFPSLSAGTFSLIQNQIMKGNYRCRLENDDKDE</sequence>
<proteinExistence type="predicted"/>
<comment type="caution">
    <text evidence="1">The sequence shown here is derived from an EMBL/GenBank/DDBJ whole genome shotgun (WGS) entry which is preliminary data.</text>
</comment>
<dbReference type="EMBL" id="JAXCGZ010015257">
    <property type="protein sequence ID" value="KAK7070699.1"/>
    <property type="molecule type" value="Genomic_DNA"/>
</dbReference>
<accession>A0AAN8X261</accession>
<dbReference type="SUPFAM" id="SSF52047">
    <property type="entry name" value="RNI-like"/>
    <property type="match status" value="1"/>
</dbReference>
<evidence type="ECO:0000313" key="1">
    <source>
        <dbReference type="EMBL" id="KAK7070699.1"/>
    </source>
</evidence>
<evidence type="ECO:0000313" key="2">
    <source>
        <dbReference type="Proteomes" id="UP001381693"/>
    </source>
</evidence>
<reference evidence="1 2" key="1">
    <citation type="submission" date="2023-11" db="EMBL/GenBank/DDBJ databases">
        <title>Halocaridina rubra genome assembly.</title>
        <authorList>
            <person name="Smith C."/>
        </authorList>
    </citation>
    <scope>NUCLEOTIDE SEQUENCE [LARGE SCALE GENOMIC DNA]</scope>
    <source>
        <strain evidence="1">EP-1</strain>
        <tissue evidence="1">Whole</tissue>
    </source>
</reference>
<dbReference type="AlphaFoldDB" id="A0AAN8X261"/>
<protein>
    <submittedName>
        <fullName evidence="1">Uncharacterized protein</fullName>
    </submittedName>
</protein>
<dbReference type="Gene3D" id="3.80.10.10">
    <property type="entry name" value="Ribonuclease Inhibitor"/>
    <property type="match status" value="1"/>
</dbReference>
<name>A0AAN8X261_HALRR</name>
<dbReference type="Proteomes" id="UP001381693">
    <property type="component" value="Unassembled WGS sequence"/>
</dbReference>
<gene>
    <name evidence="1" type="ORF">SK128_028578</name>
</gene>
<dbReference type="InterPro" id="IPR032675">
    <property type="entry name" value="LRR_dom_sf"/>
</dbReference>